<dbReference type="GO" id="GO:0005886">
    <property type="term" value="C:plasma membrane"/>
    <property type="evidence" value="ECO:0007669"/>
    <property type="project" value="TreeGrafter"/>
</dbReference>
<keyword evidence="1" id="KW-1133">Transmembrane helix</keyword>
<dbReference type="InterPro" id="IPR008523">
    <property type="entry name" value="DUF805"/>
</dbReference>
<feature type="transmembrane region" description="Helical" evidence="1">
    <location>
        <begin position="28"/>
        <end position="48"/>
    </location>
</feature>
<evidence type="ECO:0000256" key="1">
    <source>
        <dbReference type="SAM" id="Phobius"/>
    </source>
</evidence>
<dbReference type="Pfam" id="PF05656">
    <property type="entry name" value="DUF805"/>
    <property type="match status" value="1"/>
</dbReference>
<organism evidence="2">
    <name type="scientific">freshwater metagenome</name>
    <dbReference type="NCBI Taxonomy" id="449393"/>
    <lineage>
        <taxon>unclassified sequences</taxon>
        <taxon>metagenomes</taxon>
        <taxon>ecological metagenomes</taxon>
    </lineage>
</organism>
<reference evidence="2" key="1">
    <citation type="submission" date="2020-05" db="EMBL/GenBank/DDBJ databases">
        <authorList>
            <person name="Chiriac C."/>
            <person name="Salcher M."/>
            <person name="Ghai R."/>
            <person name="Kavagutti S V."/>
        </authorList>
    </citation>
    <scope>NUCLEOTIDE SEQUENCE</scope>
</reference>
<accession>A0A6J6J307</accession>
<evidence type="ECO:0000313" key="2">
    <source>
        <dbReference type="EMBL" id="CAB4631412.1"/>
    </source>
</evidence>
<name>A0A6J6J307_9ZZZZ</name>
<feature type="transmembrane region" description="Helical" evidence="1">
    <location>
        <begin position="97"/>
        <end position="118"/>
    </location>
</feature>
<keyword evidence="1" id="KW-0812">Transmembrane</keyword>
<protein>
    <submittedName>
        <fullName evidence="2">Unannotated protein</fullName>
    </submittedName>
</protein>
<sequence>MKVTFAGAVKSAFVNFAQFRGVSTRAQYWYFVLFTVLVALVLGTIDSIFWPPVATDDVLVALNQPTPFSNIFAIVILIPSLAITSRRIRDAGWSGKWLFALLLPLIPFIYGVVGFISYLDTVVTPDIEVLVTLISYFVPALLLAFAVQIFLLVLCLRASKSKEDGNRYAE</sequence>
<dbReference type="AlphaFoldDB" id="A0A6J6J307"/>
<proteinExistence type="predicted"/>
<dbReference type="EMBL" id="CAEZVU010000026">
    <property type="protein sequence ID" value="CAB4631412.1"/>
    <property type="molecule type" value="Genomic_DNA"/>
</dbReference>
<feature type="transmembrane region" description="Helical" evidence="1">
    <location>
        <begin position="130"/>
        <end position="156"/>
    </location>
</feature>
<dbReference type="PANTHER" id="PTHR34980">
    <property type="entry name" value="INNER MEMBRANE PROTEIN-RELATED-RELATED"/>
    <property type="match status" value="1"/>
</dbReference>
<gene>
    <name evidence="2" type="ORF">UFOPK2132_00255</name>
</gene>
<keyword evidence="1" id="KW-0472">Membrane</keyword>
<dbReference type="PANTHER" id="PTHR34980:SF2">
    <property type="entry name" value="INNER MEMBRANE PROTEIN YHAH-RELATED"/>
    <property type="match status" value="1"/>
</dbReference>
<feature type="transmembrane region" description="Helical" evidence="1">
    <location>
        <begin position="68"/>
        <end position="85"/>
    </location>
</feature>